<dbReference type="InterPro" id="IPR036890">
    <property type="entry name" value="HATPase_C_sf"/>
</dbReference>
<dbReference type="PROSITE" id="PS50818">
    <property type="entry name" value="INTEIN_C_TER"/>
    <property type="match status" value="1"/>
</dbReference>
<dbReference type="GO" id="GO:0006265">
    <property type="term" value="P:DNA topological change"/>
    <property type="evidence" value="ECO:0007669"/>
    <property type="project" value="InterPro"/>
</dbReference>
<gene>
    <name evidence="15" type="ORF">A3A44_02080</name>
</gene>
<name>A0A1G2LEY8_9BACT</name>
<dbReference type="GO" id="GO:0005524">
    <property type="term" value="F:ATP binding"/>
    <property type="evidence" value="ECO:0007669"/>
    <property type="project" value="UniProtKB-KW"/>
</dbReference>
<feature type="compositionally biased region" description="Polar residues" evidence="12">
    <location>
        <begin position="21"/>
        <end position="39"/>
    </location>
</feature>
<dbReference type="InterPro" id="IPR013759">
    <property type="entry name" value="Topo_IIA_B_C"/>
</dbReference>
<dbReference type="SMART" id="SM00433">
    <property type="entry name" value="TOP2c"/>
    <property type="match status" value="1"/>
</dbReference>
<dbReference type="EMBL" id="MHQT01000002">
    <property type="protein sequence ID" value="OHA10170.1"/>
    <property type="molecule type" value="Genomic_DNA"/>
</dbReference>
<evidence type="ECO:0000256" key="9">
    <source>
        <dbReference type="ARBA" id="ARBA00023029"/>
    </source>
</evidence>
<feature type="compositionally biased region" description="Basic residues" evidence="12">
    <location>
        <begin position="1"/>
        <end position="10"/>
    </location>
</feature>
<dbReference type="SUPFAM" id="SSF54211">
    <property type="entry name" value="Ribosomal protein S5 domain 2-like"/>
    <property type="match status" value="1"/>
</dbReference>
<dbReference type="GO" id="GO:0046872">
    <property type="term" value="F:metal ion binding"/>
    <property type="evidence" value="ECO:0007669"/>
    <property type="project" value="UniProtKB-KW"/>
</dbReference>
<dbReference type="NCBIfam" id="TIGR01443">
    <property type="entry name" value="intein_Cterm"/>
    <property type="match status" value="1"/>
</dbReference>
<dbReference type="PROSITE" id="PS50817">
    <property type="entry name" value="INTEIN_N_TER"/>
    <property type="match status" value="1"/>
</dbReference>
<dbReference type="SUPFAM" id="SSF51294">
    <property type="entry name" value="Hedgehog/intein (Hint) domain"/>
    <property type="match status" value="1"/>
</dbReference>
<dbReference type="SUPFAM" id="SSF55874">
    <property type="entry name" value="ATPase domain of HSP90 chaperone/DNA topoisomerase II/histidine kinase"/>
    <property type="match status" value="1"/>
</dbReference>
<evidence type="ECO:0000256" key="8">
    <source>
        <dbReference type="ARBA" id="ARBA00022842"/>
    </source>
</evidence>
<dbReference type="CDD" id="cd00081">
    <property type="entry name" value="Hint"/>
    <property type="match status" value="1"/>
</dbReference>
<evidence type="ECO:0000256" key="6">
    <source>
        <dbReference type="ARBA" id="ARBA00022741"/>
    </source>
</evidence>
<evidence type="ECO:0000259" key="14">
    <source>
        <dbReference type="SMART" id="SM00387"/>
    </source>
</evidence>
<dbReference type="InterPro" id="IPR000565">
    <property type="entry name" value="Topo_IIA_B"/>
</dbReference>
<feature type="domain" description="Histidine kinase/HSP90-like ATPase" evidence="14">
    <location>
        <begin position="72"/>
        <end position="216"/>
    </location>
</feature>
<dbReference type="SMART" id="SM00387">
    <property type="entry name" value="HATPase_c"/>
    <property type="match status" value="1"/>
</dbReference>
<keyword evidence="8" id="KW-0460">Magnesium</keyword>
<dbReference type="GO" id="GO:0003677">
    <property type="term" value="F:DNA binding"/>
    <property type="evidence" value="ECO:0007669"/>
    <property type="project" value="UniProtKB-KW"/>
</dbReference>
<evidence type="ECO:0000256" key="2">
    <source>
        <dbReference type="ARBA" id="ARBA00001946"/>
    </source>
</evidence>
<evidence type="ECO:0000256" key="12">
    <source>
        <dbReference type="SAM" id="MobiDB-lite"/>
    </source>
</evidence>
<keyword evidence="11" id="KW-0413">Isomerase</keyword>
<dbReference type="SUPFAM" id="SSF56719">
    <property type="entry name" value="Type II DNA topoisomerase"/>
    <property type="match status" value="2"/>
</dbReference>
<dbReference type="InterPro" id="IPR003594">
    <property type="entry name" value="HATPase_dom"/>
</dbReference>
<dbReference type="PRINTS" id="PR01159">
    <property type="entry name" value="DNAGYRASEB"/>
</dbReference>
<dbReference type="PANTHER" id="PTHR45866">
    <property type="entry name" value="DNA GYRASE/TOPOISOMERASE SUBUNIT B"/>
    <property type="match status" value="1"/>
</dbReference>
<dbReference type="PANTHER" id="PTHR45866:SF1">
    <property type="entry name" value="DNA GYRASE SUBUNIT B, MITOCHONDRIAL"/>
    <property type="match status" value="1"/>
</dbReference>
<dbReference type="Gene3D" id="3.40.50.670">
    <property type="match status" value="2"/>
</dbReference>
<dbReference type="InterPro" id="IPR020568">
    <property type="entry name" value="Ribosomal_Su5_D2-typ_SF"/>
</dbReference>
<evidence type="ECO:0000256" key="11">
    <source>
        <dbReference type="ARBA" id="ARBA00023235"/>
    </source>
</evidence>
<dbReference type="GO" id="GO:0003918">
    <property type="term" value="F:DNA topoisomerase type II (double strand cut, ATP-hydrolyzing) activity"/>
    <property type="evidence" value="ECO:0007669"/>
    <property type="project" value="UniProtKB-EC"/>
</dbReference>
<dbReference type="CDD" id="cd00822">
    <property type="entry name" value="TopoII_Trans_DNA_gyrase"/>
    <property type="match status" value="1"/>
</dbReference>
<feature type="domain" description="Hint" evidence="13">
    <location>
        <begin position="484"/>
        <end position="587"/>
    </location>
</feature>
<keyword evidence="5" id="KW-0479">Metal-binding</keyword>
<feature type="non-terminal residue" evidence="15">
    <location>
        <position position="949"/>
    </location>
</feature>
<dbReference type="FunFam" id="3.30.230.10:FF:000005">
    <property type="entry name" value="DNA gyrase subunit B"/>
    <property type="match status" value="1"/>
</dbReference>
<evidence type="ECO:0000256" key="1">
    <source>
        <dbReference type="ARBA" id="ARBA00000185"/>
    </source>
</evidence>
<evidence type="ECO:0000256" key="10">
    <source>
        <dbReference type="ARBA" id="ARBA00023125"/>
    </source>
</evidence>
<evidence type="ECO:0000256" key="7">
    <source>
        <dbReference type="ARBA" id="ARBA00022840"/>
    </source>
</evidence>
<protein>
    <recommendedName>
        <fullName evidence="4">DNA topoisomerase (ATP-hydrolyzing)</fullName>
        <ecNumber evidence="4">5.6.2.2</ecNumber>
    </recommendedName>
</protein>
<dbReference type="InterPro" id="IPR013760">
    <property type="entry name" value="Topo_IIA-like_dom_sf"/>
</dbReference>
<evidence type="ECO:0000259" key="13">
    <source>
        <dbReference type="SMART" id="SM00306"/>
    </source>
</evidence>
<dbReference type="GO" id="GO:0016539">
    <property type="term" value="P:intein-mediated protein splicing"/>
    <property type="evidence" value="ECO:0007669"/>
    <property type="project" value="InterPro"/>
</dbReference>
<dbReference type="SMART" id="SM00306">
    <property type="entry name" value="HintN"/>
    <property type="match status" value="1"/>
</dbReference>
<dbReference type="InterPro" id="IPR001241">
    <property type="entry name" value="Topo_IIA"/>
</dbReference>
<dbReference type="Pfam" id="PF00204">
    <property type="entry name" value="DNA_gyraseB"/>
    <property type="match status" value="1"/>
</dbReference>
<dbReference type="Gene3D" id="3.30.230.10">
    <property type="match status" value="1"/>
</dbReference>
<keyword evidence="10" id="KW-0238">DNA-binding</keyword>
<keyword evidence="9" id="KW-0799">Topoisomerase</keyword>
<evidence type="ECO:0000313" key="16">
    <source>
        <dbReference type="Proteomes" id="UP000178977"/>
    </source>
</evidence>
<comment type="catalytic activity">
    <reaction evidence="1">
        <text>ATP-dependent breakage, passage and rejoining of double-stranded DNA.</text>
        <dbReference type="EC" id="5.6.2.2"/>
    </reaction>
</comment>
<comment type="similarity">
    <text evidence="3">Belongs to the type II topoisomerase GyrB family.</text>
</comment>
<keyword evidence="7" id="KW-0067">ATP-binding</keyword>
<dbReference type="InterPro" id="IPR006141">
    <property type="entry name" value="Intein_N"/>
</dbReference>
<dbReference type="Gene3D" id="2.170.16.10">
    <property type="entry name" value="Hedgehog/Intein (Hint) domain"/>
    <property type="match status" value="1"/>
</dbReference>
<evidence type="ECO:0000313" key="15">
    <source>
        <dbReference type="EMBL" id="OHA10170.1"/>
    </source>
</evidence>
<comment type="cofactor">
    <cofactor evidence="2">
        <name>Mg(2+)</name>
        <dbReference type="ChEBI" id="CHEBI:18420"/>
    </cofactor>
</comment>
<dbReference type="Gene3D" id="3.30.565.10">
    <property type="entry name" value="Histidine kinase-like ATPase, C-terminal domain"/>
    <property type="match status" value="1"/>
</dbReference>
<reference evidence="15 16" key="1">
    <citation type="journal article" date="2016" name="Nat. Commun.">
        <title>Thousands of microbial genomes shed light on interconnected biogeochemical processes in an aquifer system.</title>
        <authorList>
            <person name="Anantharaman K."/>
            <person name="Brown C.T."/>
            <person name="Hug L.A."/>
            <person name="Sharon I."/>
            <person name="Castelle C.J."/>
            <person name="Probst A.J."/>
            <person name="Thomas B.C."/>
            <person name="Singh A."/>
            <person name="Wilkins M.J."/>
            <person name="Karaoz U."/>
            <person name="Brodie E.L."/>
            <person name="Williams K.H."/>
            <person name="Hubbard S.S."/>
            <person name="Banfield J.F."/>
        </authorList>
    </citation>
    <scope>NUCLEOTIDE SEQUENCE [LARGE SCALE GENOMIC DNA]</scope>
</reference>
<keyword evidence="6" id="KW-0547">Nucleotide-binding</keyword>
<dbReference type="Proteomes" id="UP000178977">
    <property type="component" value="Unassembled WGS sequence"/>
</dbReference>
<dbReference type="CDD" id="cd16928">
    <property type="entry name" value="HATPase_GyrB-like"/>
    <property type="match status" value="1"/>
</dbReference>
<dbReference type="Pfam" id="PF02518">
    <property type="entry name" value="HATPase_c"/>
    <property type="match status" value="1"/>
</dbReference>
<dbReference type="NCBIfam" id="TIGR01445">
    <property type="entry name" value="intein_Nterm"/>
    <property type="match status" value="1"/>
</dbReference>
<sequence>MSKAKPKKKKSETAAAKPSPDSTNPSRADSKQNGSALNGTAVGQASYTAKDIYVLEGLEPVRKRPGMYIGSTGVDGLHHLVWEVVDNSIDEAMGGYAKNIAVTLQPENRVMVVDDGRGIPVEVHKQTKKSALETVMTTLHAGGKFGGESYKVAAGLHGVGVSVVNALSAWLKAEVCRDGTQYAQEYKRGKPTAAVKKTGKCGGSGTAVTFEPDPEIFPEIAFDWERILERLRQQAYLTRGITLVLRDERSAAKAKDGSAIVPSYTFHFEGGIVSYVRFLNQGEAVKHPTVFFVSKEVSANGSRAILVEAAFQFTDSMSARELSFANHVHTPEGGTHLTGFRTALTRCLNDYAKKNQFFKKDDETLTGDDVREGITAVISVKLQEAQFEGQTKAKLGNTEARTAVDTVVAEALEEFLEKSPNDAEAIVARALLAQKARKAAKAAKETVLRKGALEGMTLPGKLADCQSKDPEESEIFIVEGESAGGCFSGDTKVALTDGRDLPFRDLVREDEAGKQNYCYTVRADGSLAIAPIKHPRITKNNATVVKVILDNDEKITCTPDHAFMLRDGTYRAAKDLSPENSLMPLYRKISKIGGTITIEGYEMVFEPAHHYYIFTHLLADRHNLEYGVYAMTDGTHRHHKDFNKKNNNPDNLVRLTKEQHLFLHANLLEHTIHRPDVKEKMAALHRTPQFREKIRATMTTQKMRQMLSQRGKRQWENENYRVFIGQKFLEFYHSSAEYREENRKRLAREQQKYWSDALHRQIQSEQTRAFFEANPQRRVELSTDAKKQWQDRALRIWRSGKTKEQWTPAFRAKRRTAYNATYLKKALDALRRVHDAVGRVDEQTYNELRLQSRDRSLIRLSTICDRFFNGNGEDLETAVIRHNHKIKVVLPLAEVMDVYDMEVPETHNFALASGVFVHNSAKSARDRRFQAILPLKGKILNVERARLDK</sequence>
<organism evidence="15 16">
    <name type="scientific">Candidatus Sungbacteria bacterium RIFCSPLOWO2_01_FULL_60_25</name>
    <dbReference type="NCBI Taxonomy" id="1802281"/>
    <lineage>
        <taxon>Bacteria</taxon>
        <taxon>Candidatus Sungiibacteriota</taxon>
    </lineage>
</organism>
<dbReference type="PRINTS" id="PR00418">
    <property type="entry name" value="TPI2FAMILY"/>
</dbReference>
<dbReference type="FunFam" id="3.30.565.10:FF:000002">
    <property type="entry name" value="DNA gyrase subunit B"/>
    <property type="match status" value="1"/>
</dbReference>
<dbReference type="InterPro" id="IPR030934">
    <property type="entry name" value="Intein_C"/>
</dbReference>
<dbReference type="InterPro" id="IPR036844">
    <property type="entry name" value="Hint_dom_sf"/>
</dbReference>
<proteinExistence type="inferred from homology"/>
<dbReference type="Pfam" id="PF14890">
    <property type="entry name" value="Intein_splicing"/>
    <property type="match status" value="1"/>
</dbReference>
<comment type="caution">
    <text evidence="15">The sequence shown here is derived from an EMBL/GenBank/DDBJ whole genome shotgun (WGS) entry which is preliminary data.</text>
</comment>
<evidence type="ECO:0000256" key="3">
    <source>
        <dbReference type="ARBA" id="ARBA00010708"/>
    </source>
</evidence>
<dbReference type="InterPro" id="IPR013506">
    <property type="entry name" value="Topo_IIA_bsu_dom2"/>
</dbReference>
<dbReference type="EC" id="5.6.2.2" evidence="4"/>
<feature type="region of interest" description="Disordered" evidence="12">
    <location>
        <begin position="1"/>
        <end position="39"/>
    </location>
</feature>
<accession>A0A1G2LEY8</accession>
<dbReference type="InterPro" id="IPR003587">
    <property type="entry name" value="Hint_dom_N"/>
</dbReference>
<evidence type="ECO:0000256" key="5">
    <source>
        <dbReference type="ARBA" id="ARBA00022723"/>
    </source>
</evidence>
<dbReference type="STRING" id="1802281.A3A44_02080"/>
<evidence type="ECO:0000256" key="4">
    <source>
        <dbReference type="ARBA" id="ARBA00012895"/>
    </source>
</evidence>
<dbReference type="AlphaFoldDB" id="A0A1G2LEY8"/>
<dbReference type="InterPro" id="IPR014721">
    <property type="entry name" value="Ribsml_uS5_D2-typ_fold_subgr"/>
</dbReference>